<dbReference type="AlphaFoldDB" id="A0A336TQI3"/>
<evidence type="ECO:0000313" key="1">
    <source>
        <dbReference type="EMBL" id="ALZ46035.1"/>
    </source>
</evidence>
<organism evidence="1">
    <name type="scientific">Pseudomonas putida</name>
    <name type="common">Arthrobacter siderocapsulatus</name>
    <dbReference type="NCBI Taxonomy" id="303"/>
    <lineage>
        <taxon>Bacteria</taxon>
        <taxon>Pseudomonadati</taxon>
        <taxon>Pseudomonadota</taxon>
        <taxon>Gammaproteobacteria</taxon>
        <taxon>Pseudomonadales</taxon>
        <taxon>Pseudomonadaceae</taxon>
        <taxon>Pseudomonas</taxon>
    </lineage>
</organism>
<name>A0A336TQI3_PSEPU</name>
<geneLocation type="plasmid" evidence="1">
    <name>p12969-DIM</name>
</geneLocation>
<sequence>MKLLESWKKAAIETALDRHKKTLTAVLELDDRALLDSYDLVLGMLAGPKSIQVRRNPRVLDVLRIRGSQRSFEKAVYHARKALTYQQ</sequence>
<proteinExistence type="predicted"/>
<dbReference type="EMBL" id="KU130294">
    <property type="protein sequence ID" value="ALZ46035.1"/>
    <property type="molecule type" value="Genomic_DNA"/>
</dbReference>
<dbReference type="RefSeq" id="WP_010794322.1">
    <property type="nucleotide sequence ID" value="NZ_CP138358.1"/>
</dbReference>
<reference evidence="1" key="1">
    <citation type="journal article" date="2015" name="J. Antimicrob. Chemother.">
        <title>Genetic characterization of a novel blaDIM-2-carrying megaplasmid p12969-DIM from clinical Pseudomonas putida.</title>
        <authorList>
            <person name="Sun F."/>
            <person name="Zhou D."/>
            <person name="Wang Q."/>
            <person name="Feng J."/>
            <person name="Feng W."/>
            <person name="Luo W."/>
            <person name="Liu Y."/>
            <person name="Qiu X."/>
            <person name="Yin Z."/>
            <person name="Xia P."/>
        </authorList>
    </citation>
    <scope>NUCLEOTIDE SEQUENCE</scope>
    <source>
        <strain evidence="1">12969</strain>
        <plasmid evidence="1">p12969-DIM</plasmid>
    </source>
</reference>
<protein>
    <submittedName>
        <fullName evidence="1">Uncharacterized protein</fullName>
    </submittedName>
</protein>
<accession>A0A336TQI3</accession>
<keyword evidence="1" id="KW-0614">Plasmid</keyword>